<dbReference type="EMBL" id="JAPCWZ010000002">
    <property type="protein sequence ID" value="KAK8877796.1"/>
    <property type="molecule type" value="Genomic_DNA"/>
</dbReference>
<keyword evidence="4" id="KW-1185">Reference proteome</keyword>
<gene>
    <name evidence="3" type="ORF">PGQ11_002742</name>
</gene>
<sequence>MAEPLRLANAWGLVVHITDIDLLYKTKSSRFSFDDSYIESWRGALHQLLDDNRSLVILETRRVDSLSEDINSRVHAQVHYTQFSQDEVRYVWNNQLSKFEALGISFYHGARDFITNPKMKGRTWNGSEMRRVIGSAVALARPSEWTEEHGEEERKTGPHVGILELEDAVELAGGFGQPDAVEAQGSDDNVTASG</sequence>
<feature type="domain" description="AAA+ ATPase lid" evidence="2">
    <location>
        <begin position="83"/>
        <end position="175"/>
    </location>
</feature>
<feature type="region of interest" description="Disordered" evidence="1">
    <location>
        <begin position="175"/>
        <end position="194"/>
    </location>
</feature>
<evidence type="ECO:0000313" key="3">
    <source>
        <dbReference type="EMBL" id="KAK8877796.1"/>
    </source>
</evidence>
<name>A0ABR2JK32_9PEZI</name>
<protein>
    <submittedName>
        <fullName evidence="3">P-loop containing nucleoside triphosphate hydrolase protein</fullName>
    </submittedName>
</protein>
<organism evidence="3 4">
    <name type="scientific">Apiospora arundinis</name>
    <dbReference type="NCBI Taxonomy" id="335852"/>
    <lineage>
        <taxon>Eukaryota</taxon>
        <taxon>Fungi</taxon>
        <taxon>Dikarya</taxon>
        <taxon>Ascomycota</taxon>
        <taxon>Pezizomycotina</taxon>
        <taxon>Sordariomycetes</taxon>
        <taxon>Xylariomycetidae</taxon>
        <taxon>Amphisphaeriales</taxon>
        <taxon>Apiosporaceae</taxon>
        <taxon>Apiospora</taxon>
    </lineage>
</organism>
<dbReference type="SUPFAM" id="SSF52540">
    <property type="entry name" value="P-loop containing nucleoside triphosphate hydrolases"/>
    <property type="match status" value="1"/>
</dbReference>
<dbReference type="InterPro" id="IPR027417">
    <property type="entry name" value="P-loop_NTPase"/>
</dbReference>
<reference evidence="3 4" key="1">
    <citation type="journal article" date="2024" name="IMA Fungus">
        <title>Apiospora arundinis, a panoply of carbohydrate-active enzymes and secondary metabolites.</title>
        <authorList>
            <person name="Sorensen T."/>
            <person name="Petersen C."/>
            <person name="Muurmann A.T."/>
            <person name="Christiansen J.V."/>
            <person name="Brundto M.L."/>
            <person name="Overgaard C.K."/>
            <person name="Boysen A.T."/>
            <person name="Wollenberg R.D."/>
            <person name="Larsen T.O."/>
            <person name="Sorensen J.L."/>
            <person name="Nielsen K.L."/>
            <person name="Sondergaard T.E."/>
        </authorList>
    </citation>
    <scope>NUCLEOTIDE SEQUENCE [LARGE SCALE GENOMIC DNA]</scope>
    <source>
        <strain evidence="3 4">AAU 773</strain>
    </source>
</reference>
<accession>A0ABR2JK32</accession>
<dbReference type="GO" id="GO:0016787">
    <property type="term" value="F:hydrolase activity"/>
    <property type="evidence" value="ECO:0007669"/>
    <property type="project" value="UniProtKB-KW"/>
</dbReference>
<keyword evidence="3" id="KW-0378">Hydrolase</keyword>
<proteinExistence type="predicted"/>
<evidence type="ECO:0000313" key="4">
    <source>
        <dbReference type="Proteomes" id="UP001390339"/>
    </source>
</evidence>
<evidence type="ECO:0000259" key="2">
    <source>
        <dbReference type="Pfam" id="PF23232"/>
    </source>
</evidence>
<dbReference type="Pfam" id="PF23232">
    <property type="entry name" value="AAA_lid_13"/>
    <property type="match status" value="1"/>
</dbReference>
<dbReference type="Proteomes" id="UP001390339">
    <property type="component" value="Unassembled WGS sequence"/>
</dbReference>
<comment type="caution">
    <text evidence="3">The sequence shown here is derived from an EMBL/GenBank/DDBJ whole genome shotgun (WGS) entry which is preliminary data.</text>
</comment>
<dbReference type="InterPro" id="IPR056599">
    <property type="entry name" value="AAA_lid_fung"/>
</dbReference>
<evidence type="ECO:0000256" key="1">
    <source>
        <dbReference type="SAM" id="MobiDB-lite"/>
    </source>
</evidence>